<comment type="caution">
    <text evidence="4">The sequence shown here is derived from an EMBL/GenBank/DDBJ whole genome shotgun (WGS) entry which is preliminary data.</text>
</comment>
<accession>A0A9N9KRU2</accession>
<feature type="signal peptide" evidence="3">
    <location>
        <begin position="1"/>
        <end position="19"/>
    </location>
</feature>
<organism evidence="4 5">
    <name type="scientific">Hymenoscyphus fraxineus</name>
    <dbReference type="NCBI Taxonomy" id="746836"/>
    <lineage>
        <taxon>Eukaryota</taxon>
        <taxon>Fungi</taxon>
        <taxon>Dikarya</taxon>
        <taxon>Ascomycota</taxon>
        <taxon>Pezizomycotina</taxon>
        <taxon>Leotiomycetes</taxon>
        <taxon>Helotiales</taxon>
        <taxon>Helotiaceae</taxon>
        <taxon>Hymenoscyphus</taxon>
    </lineage>
</organism>
<keyword evidence="5" id="KW-1185">Reference proteome</keyword>
<reference evidence="4" key="1">
    <citation type="submission" date="2021-07" db="EMBL/GenBank/DDBJ databases">
        <authorList>
            <person name="Durling M."/>
        </authorList>
    </citation>
    <scope>NUCLEOTIDE SEQUENCE</scope>
</reference>
<evidence type="ECO:0000313" key="5">
    <source>
        <dbReference type="Proteomes" id="UP000696280"/>
    </source>
</evidence>
<dbReference type="EMBL" id="CAJVRL010000045">
    <property type="protein sequence ID" value="CAG8952344.1"/>
    <property type="molecule type" value="Genomic_DNA"/>
</dbReference>
<dbReference type="OrthoDB" id="5287295at2759"/>
<feature type="transmembrane region" description="Helical" evidence="2">
    <location>
        <begin position="35"/>
        <end position="56"/>
    </location>
</feature>
<protein>
    <submittedName>
        <fullName evidence="4">Uncharacterized protein</fullName>
    </submittedName>
</protein>
<dbReference type="AlphaFoldDB" id="A0A9N9KRU2"/>
<evidence type="ECO:0000313" key="4">
    <source>
        <dbReference type="EMBL" id="CAG8952344.1"/>
    </source>
</evidence>
<evidence type="ECO:0000256" key="1">
    <source>
        <dbReference type="SAM" id="MobiDB-lite"/>
    </source>
</evidence>
<evidence type="ECO:0000256" key="2">
    <source>
        <dbReference type="SAM" id="Phobius"/>
    </source>
</evidence>
<name>A0A9N9KRU2_9HELO</name>
<keyword evidence="2" id="KW-0472">Membrane</keyword>
<feature type="chain" id="PRO_5040283683" evidence="3">
    <location>
        <begin position="20"/>
        <end position="234"/>
    </location>
</feature>
<keyword evidence="2" id="KW-0812">Transmembrane</keyword>
<sequence>MTFFVVAVVFFNFFHLAMNANLALSGGPNLEPSGAITDLAFFAPGVTASLVTFLVFGTTKSWRQYRDLVFSGCGIMTAIKHKRFRKAAEDSQKEQSLEFARLPSLTRKLSDEERARGKEIESRVRMFSIDSGSASPVEHPSYPTAVHRPGPSSSSIGTQRRDSHATARPIQFHRMFPSYDSGSAIDIEAGKGDLVIQYDPRETIGRDYSSRVQVLPGGRLSDERPTQDFYGRAL</sequence>
<gene>
    <name evidence="4" type="ORF">HYFRA_00001090</name>
</gene>
<keyword evidence="3" id="KW-0732">Signal</keyword>
<proteinExistence type="predicted"/>
<feature type="region of interest" description="Disordered" evidence="1">
    <location>
        <begin position="132"/>
        <end position="167"/>
    </location>
</feature>
<keyword evidence="2" id="KW-1133">Transmembrane helix</keyword>
<evidence type="ECO:0000256" key="3">
    <source>
        <dbReference type="SAM" id="SignalP"/>
    </source>
</evidence>
<dbReference type="Proteomes" id="UP000696280">
    <property type="component" value="Unassembled WGS sequence"/>
</dbReference>